<dbReference type="Gene3D" id="1.10.260.40">
    <property type="entry name" value="lambda repressor-like DNA-binding domains"/>
    <property type="match status" value="1"/>
</dbReference>
<evidence type="ECO:0000259" key="1">
    <source>
        <dbReference type="PROSITE" id="PS50943"/>
    </source>
</evidence>
<organism evidence="2 3">
    <name type="scientific">Clostridium sporogenes</name>
    <dbReference type="NCBI Taxonomy" id="1509"/>
    <lineage>
        <taxon>Bacteria</taxon>
        <taxon>Bacillati</taxon>
        <taxon>Bacillota</taxon>
        <taxon>Clostridia</taxon>
        <taxon>Eubacteriales</taxon>
        <taxon>Clostridiaceae</taxon>
        <taxon>Clostridium</taxon>
    </lineage>
</organism>
<dbReference type="InterPro" id="IPR010982">
    <property type="entry name" value="Lambda_DNA-bd_dom_sf"/>
</dbReference>
<dbReference type="GO" id="GO:0005524">
    <property type="term" value="F:ATP binding"/>
    <property type="evidence" value="ECO:0007669"/>
    <property type="project" value="UniProtKB-KW"/>
</dbReference>
<gene>
    <name evidence="2" type="primary">znuC</name>
    <name evidence="2" type="ORF">CLSPO_c24910</name>
</gene>
<dbReference type="RefSeq" id="WP_033060336.1">
    <property type="nucleotide sequence ID" value="NZ_CP009225.1"/>
</dbReference>
<feature type="domain" description="HTH cro/C1-type" evidence="1">
    <location>
        <begin position="6"/>
        <end position="61"/>
    </location>
</feature>
<dbReference type="InterPro" id="IPR001387">
    <property type="entry name" value="Cro/C1-type_HTH"/>
</dbReference>
<evidence type="ECO:0000313" key="3">
    <source>
        <dbReference type="Proteomes" id="UP000033052"/>
    </source>
</evidence>
<dbReference type="EC" id="3.6.3.-" evidence="2"/>
<accession>A0A7U4JQ11</accession>
<dbReference type="PROSITE" id="PS50943">
    <property type="entry name" value="HTH_CROC1"/>
    <property type="match status" value="1"/>
</dbReference>
<proteinExistence type="predicted"/>
<sequence length="62" mass="6943">MNVEKLKQKIEESGLTLYKLSIKSQVAYSTLHDIISGKAKNPRIDTITKIANALEEKVESLI</sequence>
<dbReference type="KEGG" id="cld:CLSPO_c24910"/>
<dbReference type="Proteomes" id="UP000033052">
    <property type="component" value="Chromosome"/>
</dbReference>
<keyword evidence="2" id="KW-0378">Hydrolase</keyword>
<keyword evidence="2" id="KW-0547">Nucleotide-binding</keyword>
<dbReference type="CDD" id="cd00093">
    <property type="entry name" value="HTH_XRE"/>
    <property type="match status" value="1"/>
</dbReference>
<dbReference type="GO" id="GO:0016787">
    <property type="term" value="F:hydrolase activity"/>
    <property type="evidence" value="ECO:0007669"/>
    <property type="project" value="UniProtKB-KW"/>
</dbReference>
<dbReference type="AlphaFoldDB" id="A0A7U4JQ11"/>
<protein>
    <submittedName>
        <fullName evidence="2">Zinc import ATP-binding protein ZnuC</fullName>
        <ecNumber evidence="2">3.6.3.-</ecNumber>
    </submittedName>
</protein>
<dbReference type="Pfam" id="PF13443">
    <property type="entry name" value="HTH_26"/>
    <property type="match status" value="1"/>
</dbReference>
<dbReference type="SUPFAM" id="SSF47413">
    <property type="entry name" value="lambda repressor-like DNA-binding domains"/>
    <property type="match status" value="1"/>
</dbReference>
<dbReference type="SMART" id="SM00530">
    <property type="entry name" value="HTH_XRE"/>
    <property type="match status" value="1"/>
</dbReference>
<reference evidence="2 3" key="1">
    <citation type="journal article" date="2015" name="PLoS ONE">
        <title>A universal mariner transposon system for forward genetic studies in the genus clostridium.</title>
        <authorList>
            <person name="Zhang Y."/>
            <person name="Grosse-Honebrink A."/>
            <person name="Minton N.P."/>
        </authorList>
    </citation>
    <scope>NUCLEOTIDE SEQUENCE [LARGE SCALE GENOMIC DNA]</scope>
    <source>
        <strain evidence="2 3">NCIMB 10696</strain>
    </source>
</reference>
<dbReference type="EMBL" id="CP009225">
    <property type="protein sequence ID" value="AKC63211.1"/>
    <property type="molecule type" value="Genomic_DNA"/>
</dbReference>
<keyword evidence="2" id="KW-0067">ATP-binding</keyword>
<evidence type="ECO:0000313" key="2">
    <source>
        <dbReference type="EMBL" id="AKC63211.1"/>
    </source>
</evidence>
<name>A0A7U4JQ11_CLOSG</name>
<dbReference type="GO" id="GO:0003677">
    <property type="term" value="F:DNA binding"/>
    <property type="evidence" value="ECO:0007669"/>
    <property type="project" value="InterPro"/>
</dbReference>
<dbReference type="GeneID" id="92939145"/>